<dbReference type="AlphaFoldDB" id="A0A380BKB3"/>
<gene>
    <name evidence="2" type="ORF">NCTC11388_00986</name>
</gene>
<feature type="transmembrane region" description="Helical" evidence="1">
    <location>
        <begin position="7"/>
        <end position="26"/>
    </location>
</feature>
<evidence type="ECO:0000313" key="3">
    <source>
        <dbReference type="Proteomes" id="UP000254893"/>
    </source>
</evidence>
<evidence type="ECO:0000313" key="2">
    <source>
        <dbReference type="EMBL" id="SUJ02372.1"/>
    </source>
</evidence>
<dbReference type="RefSeq" id="WP_115169335.1">
    <property type="nucleotide sequence ID" value="NZ_UGYW01000002.1"/>
</dbReference>
<proteinExistence type="predicted"/>
<dbReference type="Proteomes" id="UP000254893">
    <property type="component" value="Unassembled WGS sequence"/>
</dbReference>
<dbReference type="EMBL" id="UGYW01000002">
    <property type="protein sequence ID" value="SUJ02372.1"/>
    <property type="molecule type" value="Genomic_DNA"/>
</dbReference>
<name>A0A380BKB3_SPHSI</name>
<evidence type="ECO:0008006" key="4">
    <source>
        <dbReference type="Google" id="ProtNLM"/>
    </source>
</evidence>
<keyword evidence="1" id="KW-0812">Transmembrane</keyword>
<organism evidence="2 3">
    <name type="scientific">Sphingobacterium spiritivorum</name>
    <name type="common">Flavobacterium spiritivorum</name>
    <dbReference type="NCBI Taxonomy" id="258"/>
    <lineage>
        <taxon>Bacteria</taxon>
        <taxon>Pseudomonadati</taxon>
        <taxon>Bacteroidota</taxon>
        <taxon>Sphingobacteriia</taxon>
        <taxon>Sphingobacteriales</taxon>
        <taxon>Sphingobacteriaceae</taxon>
        <taxon>Sphingobacterium</taxon>
    </lineage>
</organism>
<sequence length="167" mass="18468">MKNKALTYGLIIVVIALWGYIIYTIFASVSEDNTNPATRVSTTGNEDVNLNYYRIKDDVMLALDYEDPMLRGMDIPLENTDALAAASPNPAPYFTPAPVLPQTKVDYLGYIENENGRNATAILAIHGKQHMVNAGDQLQGVKVLQIKSSFVKVQVDGESKIIYKNED</sequence>
<evidence type="ECO:0000256" key="1">
    <source>
        <dbReference type="SAM" id="Phobius"/>
    </source>
</evidence>
<protein>
    <recommendedName>
        <fullName evidence="4">Type II secretion system protein GspC N-terminal domain-containing protein</fullName>
    </recommendedName>
</protein>
<accession>A0A380BKB3</accession>
<reference evidence="2 3" key="1">
    <citation type="submission" date="2018-06" db="EMBL/GenBank/DDBJ databases">
        <authorList>
            <consortium name="Pathogen Informatics"/>
            <person name="Doyle S."/>
        </authorList>
    </citation>
    <scope>NUCLEOTIDE SEQUENCE [LARGE SCALE GENOMIC DNA]</scope>
    <source>
        <strain evidence="2 3">NCTC11388</strain>
    </source>
</reference>
<keyword evidence="1" id="KW-0472">Membrane</keyword>
<keyword evidence="1" id="KW-1133">Transmembrane helix</keyword>